<name>A0A452XFE3_AEGTS</name>
<dbReference type="CDD" id="cd13875">
    <property type="entry name" value="CuRO_2_LCC_plant"/>
    <property type="match status" value="1"/>
</dbReference>
<dbReference type="AlphaFoldDB" id="A0A452XFE3"/>
<dbReference type="InterPro" id="IPR011707">
    <property type="entry name" value="Cu-oxidase-like_N"/>
</dbReference>
<evidence type="ECO:0000313" key="19">
    <source>
        <dbReference type="Proteomes" id="UP000015105"/>
    </source>
</evidence>
<dbReference type="InterPro" id="IPR002355">
    <property type="entry name" value="Cu_oxidase_Cu_BS"/>
</dbReference>
<feature type="chain" id="PRO_5018812916" description="Laccase" evidence="13">
    <location>
        <begin position="20"/>
        <end position="588"/>
    </location>
</feature>
<dbReference type="InterPro" id="IPR034288">
    <property type="entry name" value="CuRO_1_LCC"/>
</dbReference>
<keyword evidence="13" id="KW-0732">Signal</keyword>
<dbReference type="InterPro" id="IPR045087">
    <property type="entry name" value="Cu-oxidase_fam"/>
</dbReference>
<sequence>RAMAAMAVLVMFFVAAALAAAGGAELVEHTFVVSQVKLNRLCNDTLVTVVNGQFPGPAIEVNEGDSVAVQVVNKSPYGLTIHWHGVKLQLNCWADGAGMITQCPIQPNKNFTYRFDVAGQKGTLWWHAHVGSLRASIHGALIIRPRSGASSYPFPKPDKEIPIVIGEWWEMDLDQLDKNLRNGYHLDMPRAATINGKPGDLYNCSVELYNLNFTGTVKDSNIVKVEHGKTYLLRIVNAALSSEYYLKIAGHKFTVVAADANYVKPYITDVIAIAPGETVDALLVTDAHPAGRYYMVAKASQSPKPVPQIPLFITRGIVQYSEGPRKEEEKALSDSSTSSIMAPEMPDEHDAATSFYFHGNLTSLQPQPVPANVHEHLFYALDGGFFCRKGESSCNNDTNMMGMVNNVSFQLPTTTPLLQAHYHGNMSSIGTLRELPDRAPRMFNYSETLEPTSKATSVRRLRYNATVEIVFQSPVLADTYANPMHLHGHDFLVLAQGFGQYNAETDVATYNLVDPPVRNTVHVPLFGWAAVRFVTNNPGVWFMHCHFGHHSSSGMAAAFVVENGPTLDSTLPPPPEDFPSCKTYNSRV</sequence>
<evidence type="ECO:0000256" key="13">
    <source>
        <dbReference type="RuleBase" id="RU361119"/>
    </source>
</evidence>
<evidence type="ECO:0000256" key="11">
    <source>
        <dbReference type="ARBA" id="ARBA00023008"/>
    </source>
</evidence>
<evidence type="ECO:0000313" key="18">
    <source>
        <dbReference type="EnsemblPlants" id="AET0Gv20121700.7"/>
    </source>
</evidence>
<reference evidence="19" key="2">
    <citation type="journal article" date="2017" name="Nat. Plants">
        <title>The Aegilops tauschii genome reveals multiple impacts of transposons.</title>
        <authorList>
            <person name="Zhao G."/>
            <person name="Zou C."/>
            <person name="Li K."/>
            <person name="Wang K."/>
            <person name="Li T."/>
            <person name="Gao L."/>
            <person name="Zhang X."/>
            <person name="Wang H."/>
            <person name="Yang Z."/>
            <person name="Liu X."/>
            <person name="Jiang W."/>
            <person name="Mao L."/>
            <person name="Kong X."/>
            <person name="Jiao Y."/>
            <person name="Jia J."/>
        </authorList>
    </citation>
    <scope>NUCLEOTIDE SEQUENCE [LARGE SCALE GENOMIC DNA]</scope>
    <source>
        <strain evidence="19">cv. AL8/78</strain>
    </source>
</reference>
<evidence type="ECO:0000256" key="12">
    <source>
        <dbReference type="ARBA" id="ARBA00023185"/>
    </source>
</evidence>
<feature type="signal peptide" evidence="13">
    <location>
        <begin position="1"/>
        <end position="19"/>
    </location>
</feature>
<dbReference type="Proteomes" id="UP000015105">
    <property type="component" value="Unassembled WGS sequence"/>
</dbReference>
<dbReference type="PROSITE" id="PS00080">
    <property type="entry name" value="MULTICOPPER_OXIDASE2"/>
    <property type="match status" value="1"/>
</dbReference>
<keyword evidence="6 13" id="KW-0052">Apoplast</keyword>
<evidence type="ECO:0000256" key="4">
    <source>
        <dbReference type="ARBA" id="ARBA00010609"/>
    </source>
</evidence>
<keyword evidence="12 13" id="KW-0439">Lignin degradation</keyword>
<protein>
    <recommendedName>
        <fullName evidence="5 13">Laccase</fullName>
        <ecNumber evidence="5 13">1.10.3.2</ecNumber>
    </recommendedName>
    <alternativeName>
        <fullName evidence="13">Benzenediol:oxygen oxidoreductase</fullName>
    </alternativeName>
    <alternativeName>
        <fullName evidence="13">Diphenol oxidase</fullName>
    </alternativeName>
    <alternativeName>
        <fullName evidence="13">Urishiol oxidase</fullName>
    </alternativeName>
</protein>
<evidence type="ECO:0000259" key="16">
    <source>
        <dbReference type="Pfam" id="PF07731"/>
    </source>
</evidence>
<reference evidence="18" key="3">
    <citation type="submission" date="2019-03" db="UniProtKB">
        <authorList>
            <consortium name="EnsemblPlants"/>
        </authorList>
    </citation>
    <scope>IDENTIFICATION</scope>
</reference>
<reference evidence="19" key="1">
    <citation type="journal article" date="2014" name="Science">
        <title>Ancient hybridizations among the ancestral genomes of bread wheat.</title>
        <authorList>
            <consortium name="International Wheat Genome Sequencing Consortium,"/>
            <person name="Marcussen T."/>
            <person name="Sandve S.R."/>
            <person name="Heier L."/>
            <person name="Spannagl M."/>
            <person name="Pfeifer M."/>
            <person name="Jakobsen K.S."/>
            <person name="Wulff B.B."/>
            <person name="Steuernagel B."/>
            <person name="Mayer K.F."/>
            <person name="Olsen O.A."/>
        </authorList>
    </citation>
    <scope>NUCLEOTIDE SEQUENCE [LARGE SCALE GENOMIC DNA]</scope>
    <source>
        <strain evidence="19">cv. AL8/78</strain>
    </source>
</reference>
<evidence type="ECO:0000256" key="7">
    <source>
        <dbReference type="ARBA" id="ARBA00022525"/>
    </source>
</evidence>
<evidence type="ECO:0000259" key="17">
    <source>
        <dbReference type="Pfam" id="PF07732"/>
    </source>
</evidence>
<evidence type="ECO:0000256" key="14">
    <source>
        <dbReference type="SAM" id="MobiDB-lite"/>
    </source>
</evidence>
<organism evidence="18 19">
    <name type="scientific">Aegilops tauschii subsp. strangulata</name>
    <name type="common">Goatgrass</name>
    <dbReference type="NCBI Taxonomy" id="200361"/>
    <lineage>
        <taxon>Eukaryota</taxon>
        <taxon>Viridiplantae</taxon>
        <taxon>Streptophyta</taxon>
        <taxon>Embryophyta</taxon>
        <taxon>Tracheophyta</taxon>
        <taxon>Spermatophyta</taxon>
        <taxon>Magnoliopsida</taxon>
        <taxon>Liliopsida</taxon>
        <taxon>Poales</taxon>
        <taxon>Poaceae</taxon>
        <taxon>BOP clade</taxon>
        <taxon>Pooideae</taxon>
        <taxon>Triticodae</taxon>
        <taxon>Triticeae</taxon>
        <taxon>Triticinae</taxon>
        <taxon>Aegilops</taxon>
    </lineage>
</organism>
<dbReference type="InterPro" id="IPR017761">
    <property type="entry name" value="Laccase"/>
</dbReference>
<comment type="cofactor">
    <cofactor evidence="13">
        <name>Cu cation</name>
        <dbReference type="ChEBI" id="CHEBI:23378"/>
    </cofactor>
    <text evidence="13">Binds 4 Cu cations per monomer.</text>
</comment>
<proteinExistence type="inferred from homology"/>
<evidence type="ECO:0000256" key="1">
    <source>
        <dbReference type="ARBA" id="ARBA00000349"/>
    </source>
</evidence>
<feature type="region of interest" description="Disordered" evidence="14">
    <location>
        <begin position="569"/>
        <end position="588"/>
    </location>
</feature>
<keyword evidence="9 13" id="KW-0677">Repeat</keyword>
<evidence type="ECO:0000256" key="2">
    <source>
        <dbReference type="ARBA" id="ARBA00002075"/>
    </source>
</evidence>
<dbReference type="InterPro" id="IPR034285">
    <property type="entry name" value="CuRO_2_LCC"/>
</dbReference>
<dbReference type="InterPro" id="IPR001117">
    <property type="entry name" value="Cu-oxidase_2nd"/>
</dbReference>
<evidence type="ECO:0000256" key="10">
    <source>
        <dbReference type="ARBA" id="ARBA00023002"/>
    </source>
</evidence>
<keyword evidence="11 13" id="KW-0186">Copper</keyword>
<keyword evidence="7 13" id="KW-0964">Secreted</keyword>
<dbReference type="InterPro" id="IPR008972">
    <property type="entry name" value="Cupredoxin"/>
</dbReference>
<dbReference type="Pfam" id="PF00394">
    <property type="entry name" value="Cu-oxidase"/>
    <property type="match status" value="1"/>
</dbReference>
<dbReference type="NCBIfam" id="TIGR03389">
    <property type="entry name" value="laccase"/>
    <property type="match status" value="1"/>
</dbReference>
<evidence type="ECO:0000256" key="5">
    <source>
        <dbReference type="ARBA" id="ARBA00012297"/>
    </source>
</evidence>
<evidence type="ECO:0000256" key="3">
    <source>
        <dbReference type="ARBA" id="ARBA00004271"/>
    </source>
</evidence>
<comment type="subcellular location">
    <subcellularLocation>
        <location evidence="3 13">Secreted</location>
        <location evidence="3 13">Extracellular space</location>
        <location evidence="3 13">Apoplast</location>
    </subcellularLocation>
</comment>
<dbReference type="GO" id="GO:0048046">
    <property type="term" value="C:apoplast"/>
    <property type="evidence" value="ECO:0007669"/>
    <property type="project" value="UniProtKB-SubCell"/>
</dbReference>
<keyword evidence="8 13" id="KW-0479">Metal-binding</keyword>
<dbReference type="STRING" id="200361.A0A452XFE3"/>
<dbReference type="PANTHER" id="PTHR11709:SF356">
    <property type="entry name" value="LACCASE"/>
    <property type="match status" value="1"/>
</dbReference>
<dbReference type="Gene3D" id="2.60.40.420">
    <property type="entry name" value="Cupredoxins - blue copper proteins"/>
    <property type="match status" value="3"/>
</dbReference>
<accession>A0A452XFE3</accession>
<dbReference type="GO" id="GO:0052716">
    <property type="term" value="F:hydroquinone:oxygen oxidoreductase activity"/>
    <property type="evidence" value="ECO:0007669"/>
    <property type="project" value="UniProtKB-EC"/>
</dbReference>
<dbReference type="GO" id="GO:0005507">
    <property type="term" value="F:copper ion binding"/>
    <property type="evidence" value="ECO:0007669"/>
    <property type="project" value="InterPro"/>
</dbReference>
<comment type="similarity">
    <text evidence="4 13">Belongs to the multicopper oxidase family.</text>
</comment>
<keyword evidence="19" id="KW-1185">Reference proteome</keyword>
<dbReference type="EnsemblPlants" id="AET0Gv20121700.7">
    <property type="protein sequence ID" value="AET0Gv20121700.7"/>
    <property type="gene ID" value="AET0Gv20121700"/>
</dbReference>
<feature type="domain" description="Plastocyanin-like" evidence="16">
    <location>
        <begin position="448"/>
        <end position="564"/>
    </location>
</feature>
<dbReference type="Gramene" id="AET0Gv20121700.7">
    <property type="protein sequence ID" value="AET0Gv20121700.7"/>
    <property type="gene ID" value="AET0Gv20121700"/>
</dbReference>
<dbReference type="Pfam" id="PF07731">
    <property type="entry name" value="Cu-oxidase_2"/>
    <property type="match status" value="1"/>
</dbReference>
<dbReference type="EC" id="1.10.3.2" evidence="5 13"/>
<evidence type="ECO:0000256" key="6">
    <source>
        <dbReference type="ARBA" id="ARBA00022523"/>
    </source>
</evidence>
<evidence type="ECO:0000259" key="15">
    <source>
        <dbReference type="Pfam" id="PF00394"/>
    </source>
</evidence>
<dbReference type="InterPro" id="IPR011706">
    <property type="entry name" value="Cu-oxidase_C"/>
</dbReference>
<evidence type="ECO:0000256" key="8">
    <source>
        <dbReference type="ARBA" id="ARBA00022723"/>
    </source>
</evidence>
<feature type="domain" description="Plastocyanin-like" evidence="17">
    <location>
        <begin position="34"/>
        <end position="147"/>
    </location>
</feature>
<feature type="domain" description="Plastocyanin-like" evidence="15">
    <location>
        <begin position="160"/>
        <end position="320"/>
    </location>
</feature>
<dbReference type="GO" id="GO:0046274">
    <property type="term" value="P:lignin catabolic process"/>
    <property type="evidence" value="ECO:0007669"/>
    <property type="project" value="UniProtKB-KW"/>
</dbReference>
<dbReference type="SUPFAM" id="SSF49503">
    <property type="entry name" value="Cupredoxins"/>
    <property type="match status" value="3"/>
</dbReference>
<comment type="catalytic activity">
    <reaction evidence="1 13">
        <text>4 hydroquinone + O2 = 4 benzosemiquinone + 2 H2O</text>
        <dbReference type="Rhea" id="RHEA:11276"/>
        <dbReference type="ChEBI" id="CHEBI:15377"/>
        <dbReference type="ChEBI" id="CHEBI:15379"/>
        <dbReference type="ChEBI" id="CHEBI:17594"/>
        <dbReference type="ChEBI" id="CHEBI:17977"/>
        <dbReference type="EC" id="1.10.3.2"/>
    </reaction>
</comment>
<dbReference type="Pfam" id="PF07732">
    <property type="entry name" value="Cu-oxidase_3"/>
    <property type="match status" value="1"/>
</dbReference>
<keyword evidence="10 13" id="KW-0560">Oxidoreductase</keyword>
<dbReference type="CDD" id="cd13849">
    <property type="entry name" value="CuRO_1_LCC_plant"/>
    <property type="match status" value="1"/>
</dbReference>
<dbReference type="PANTHER" id="PTHR11709">
    <property type="entry name" value="MULTI-COPPER OXIDASE"/>
    <property type="match status" value="1"/>
</dbReference>
<comment type="function">
    <text evidence="2 13">Lignin degradation and detoxification of lignin-derived products.</text>
</comment>
<evidence type="ECO:0000256" key="9">
    <source>
        <dbReference type="ARBA" id="ARBA00022737"/>
    </source>
</evidence>